<keyword evidence="3" id="KW-0520">NAD</keyword>
<keyword evidence="2" id="KW-0560">Oxidoreductase</keyword>
<comment type="similarity">
    <text evidence="1">Belongs to the HIBADH-related family.</text>
</comment>
<feature type="domain" description="6-phosphogluconate dehydrogenase NADP-binding" evidence="5">
    <location>
        <begin position="10"/>
        <end position="168"/>
    </location>
</feature>
<dbReference type="GO" id="GO:0051287">
    <property type="term" value="F:NAD binding"/>
    <property type="evidence" value="ECO:0007669"/>
    <property type="project" value="InterPro"/>
</dbReference>
<feature type="domain" description="3-hydroxyisobutyrate dehydrogenase-like NAD-binding" evidence="6">
    <location>
        <begin position="171"/>
        <end position="290"/>
    </location>
</feature>
<accession>W0PG93</accession>
<dbReference type="PIRSF" id="PIRSF000103">
    <property type="entry name" value="HIBADH"/>
    <property type="match status" value="1"/>
</dbReference>
<dbReference type="Proteomes" id="UP000019095">
    <property type="component" value="Chromosome"/>
</dbReference>
<evidence type="ECO:0000256" key="1">
    <source>
        <dbReference type="ARBA" id="ARBA00009080"/>
    </source>
</evidence>
<dbReference type="PATRIC" id="fig|1247726.3.peg.2249"/>
<dbReference type="GO" id="GO:0016054">
    <property type="term" value="P:organic acid catabolic process"/>
    <property type="evidence" value="ECO:0007669"/>
    <property type="project" value="UniProtKB-ARBA"/>
</dbReference>
<dbReference type="eggNOG" id="COG2084">
    <property type="taxonomic scope" value="Bacteria"/>
</dbReference>
<evidence type="ECO:0000313" key="8">
    <source>
        <dbReference type="Proteomes" id="UP000019095"/>
    </source>
</evidence>
<evidence type="ECO:0000256" key="2">
    <source>
        <dbReference type="ARBA" id="ARBA00023002"/>
    </source>
</evidence>
<dbReference type="InterPro" id="IPR029154">
    <property type="entry name" value="HIBADH-like_NADP-bd"/>
</dbReference>
<dbReference type="SUPFAM" id="SSF51735">
    <property type="entry name" value="NAD(P)-binding Rossmann-fold domains"/>
    <property type="match status" value="1"/>
</dbReference>
<dbReference type="InterPro" id="IPR006115">
    <property type="entry name" value="6PGDH_NADP-bd"/>
</dbReference>
<protein>
    <submittedName>
        <fullName evidence="7">Putative NAD-binding 6-phosphopgluconate dehydrogenase</fullName>
    </submittedName>
</protein>
<feature type="active site" evidence="4">
    <location>
        <position position="177"/>
    </location>
</feature>
<proteinExistence type="inferred from homology"/>
<keyword evidence="8" id="KW-1185">Reference proteome</keyword>
<reference evidence="7 8" key="1">
    <citation type="journal article" date="2014" name="Microbiology">
        <title>Unravelling the complete genome sequence of Advenella mimigardefordensis strain DPN7T and novel insights in the catabolism of the xenobiotic polythioester precursor 3,3'-dithiodipropionate.</title>
        <authorList>
            <person name="Wubbeler J.H."/>
            <person name="Hiessl S."/>
            <person name="Schuldes J."/>
            <person name="Thurmer A."/>
            <person name="Daniel R."/>
            <person name="Steinbuchel A."/>
        </authorList>
    </citation>
    <scope>NUCLEOTIDE SEQUENCE [LARGE SCALE GENOMIC DNA]</scope>
    <source>
        <strain evidence="8">DSM 17166 / LMG 22922 / DPN7</strain>
    </source>
</reference>
<evidence type="ECO:0000259" key="6">
    <source>
        <dbReference type="Pfam" id="PF14833"/>
    </source>
</evidence>
<dbReference type="Pfam" id="PF03446">
    <property type="entry name" value="NAD_binding_2"/>
    <property type="match status" value="1"/>
</dbReference>
<dbReference type="Gene3D" id="3.40.50.720">
    <property type="entry name" value="NAD(P)-binding Rossmann-like Domain"/>
    <property type="match status" value="1"/>
</dbReference>
<dbReference type="AlphaFoldDB" id="W0PG93"/>
<name>W0PG93_ADVMD</name>
<evidence type="ECO:0000256" key="4">
    <source>
        <dbReference type="PIRSR" id="PIRSR000103-1"/>
    </source>
</evidence>
<dbReference type="InterPro" id="IPR002204">
    <property type="entry name" value="3-OH-isobutyrate_DH-rel_CS"/>
</dbReference>
<dbReference type="GO" id="GO:0016491">
    <property type="term" value="F:oxidoreductase activity"/>
    <property type="evidence" value="ECO:0007669"/>
    <property type="project" value="UniProtKB-KW"/>
</dbReference>
<dbReference type="InterPro" id="IPR008927">
    <property type="entry name" value="6-PGluconate_DH-like_C_sf"/>
</dbReference>
<dbReference type="SUPFAM" id="SSF48179">
    <property type="entry name" value="6-phosphogluconate dehydrogenase C-terminal domain-like"/>
    <property type="match status" value="1"/>
</dbReference>
<dbReference type="EMBL" id="CP003915">
    <property type="protein sequence ID" value="AHG64123.1"/>
    <property type="molecule type" value="Genomic_DNA"/>
</dbReference>
<dbReference type="HOGENOM" id="CLU_035117_1_1_4"/>
<dbReference type="InterPro" id="IPR036291">
    <property type="entry name" value="NAD(P)-bd_dom_sf"/>
</dbReference>
<gene>
    <name evidence="7" type="ORF">MIM_c20440</name>
</gene>
<dbReference type="PANTHER" id="PTHR43060:SF15">
    <property type="entry name" value="3-HYDROXYISOBUTYRATE DEHYDROGENASE-LIKE 1, MITOCHONDRIAL-RELATED"/>
    <property type="match status" value="1"/>
</dbReference>
<evidence type="ECO:0000256" key="3">
    <source>
        <dbReference type="ARBA" id="ARBA00023027"/>
    </source>
</evidence>
<organism evidence="7 8">
    <name type="scientific">Advenella mimigardefordensis (strain DSM 17166 / LMG 22922 / DPN7)</name>
    <dbReference type="NCBI Taxonomy" id="1247726"/>
    <lineage>
        <taxon>Bacteria</taxon>
        <taxon>Pseudomonadati</taxon>
        <taxon>Pseudomonadota</taxon>
        <taxon>Betaproteobacteria</taxon>
        <taxon>Burkholderiales</taxon>
        <taxon>Alcaligenaceae</taxon>
    </lineage>
</organism>
<dbReference type="PANTHER" id="PTHR43060">
    <property type="entry name" value="3-HYDROXYISOBUTYRATE DEHYDROGENASE-LIKE 1, MITOCHONDRIAL-RELATED"/>
    <property type="match status" value="1"/>
</dbReference>
<dbReference type="KEGG" id="amim:MIM_c20440"/>
<evidence type="ECO:0000313" key="7">
    <source>
        <dbReference type="EMBL" id="AHG64123.1"/>
    </source>
</evidence>
<dbReference type="OrthoDB" id="8891374at2"/>
<dbReference type="InterPro" id="IPR015815">
    <property type="entry name" value="HIBADH-related"/>
</dbReference>
<dbReference type="RefSeq" id="WP_025372759.1">
    <property type="nucleotide sequence ID" value="NZ_CP003915.1"/>
</dbReference>
<dbReference type="Pfam" id="PF14833">
    <property type="entry name" value="NAD_binding_11"/>
    <property type="match status" value="1"/>
</dbReference>
<dbReference type="GO" id="GO:0050661">
    <property type="term" value="F:NADP binding"/>
    <property type="evidence" value="ECO:0007669"/>
    <property type="project" value="InterPro"/>
</dbReference>
<dbReference type="PROSITE" id="PS00895">
    <property type="entry name" value="3_HYDROXYISOBUT_DH"/>
    <property type="match status" value="1"/>
</dbReference>
<dbReference type="Gene3D" id="1.10.1040.10">
    <property type="entry name" value="N-(1-d-carboxylethyl)-l-norvaline Dehydrogenase, domain 2"/>
    <property type="match status" value="1"/>
</dbReference>
<sequence length="302" mass="32389">MNNQINTPIIGFIGLGQMGEPMAMNLVKAGHQVFVFDIDSKKAKRIVEAGGMLASSPLDVAEHARIVMLMVETTEQVESVIWGKNGLVHGAVSGDVIICMSTVNPQKLQEMEKRLSEKGIALIDAPVTGLPKGAEDGTLKALVGGSSLALERARFALESITSKIIHVGACGSGTAMKLINNMLFQANRVLIAEALALGAKAGLDPKRIYEIVSDSTGNSAAFQYCAPRVIARNFDGVRMEITYKDLELQTQFAKSLKMPMFMVPAAQQVFQMARASGYGQEDGVAVVKIYESFTGVEVTPHS</sequence>
<evidence type="ECO:0000259" key="5">
    <source>
        <dbReference type="Pfam" id="PF03446"/>
    </source>
</evidence>
<dbReference type="InterPro" id="IPR013328">
    <property type="entry name" value="6PGD_dom2"/>
</dbReference>